<gene>
    <name evidence="2" type="ORF">J2S63_000855</name>
</gene>
<dbReference type="EC" id="5.4.99.9" evidence="2"/>
<dbReference type="Pfam" id="PF01593">
    <property type="entry name" value="Amino_oxidase"/>
    <property type="match status" value="1"/>
</dbReference>
<dbReference type="Gene3D" id="3.50.50.60">
    <property type="entry name" value="FAD/NAD(P)-binding domain"/>
    <property type="match status" value="2"/>
</dbReference>
<dbReference type="InterPro" id="IPR036188">
    <property type="entry name" value="FAD/NAD-bd_sf"/>
</dbReference>
<dbReference type="RefSeq" id="WP_310299072.1">
    <property type="nucleotide sequence ID" value="NZ_BAAAPS010000014.1"/>
</dbReference>
<comment type="caution">
    <text evidence="2">The sequence shown here is derived from an EMBL/GenBank/DDBJ whole genome shotgun (WGS) entry which is preliminary data.</text>
</comment>
<dbReference type="EMBL" id="JAVDYG010000001">
    <property type="protein sequence ID" value="MDR7361302.1"/>
    <property type="molecule type" value="Genomic_DNA"/>
</dbReference>
<dbReference type="InterPro" id="IPR002937">
    <property type="entry name" value="Amino_oxidase"/>
</dbReference>
<protein>
    <submittedName>
        <fullName evidence="2">UDP-galactopyranose mutase</fullName>
        <ecNumber evidence="2">5.4.99.9</ecNumber>
    </submittedName>
</protein>
<evidence type="ECO:0000259" key="1">
    <source>
        <dbReference type="Pfam" id="PF01593"/>
    </source>
</evidence>
<dbReference type="SUPFAM" id="SSF51905">
    <property type="entry name" value="FAD/NAD(P)-binding domain"/>
    <property type="match status" value="1"/>
</dbReference>
<evidence type="ECO:0000313" key="3">
    <source>
        <dbReference type="Proteomes" id="UP001183648"/>
    </source>
</evidence>
<name>A0ABU2BRQ0_9ACTN</name>
<proteinExistence type="predicted"/>
<dbReference type="PANTHER" id="PTHR43734:SF1">
    <property type="entry name" value="PHYTOENE DESATURASE"/>
    <property type="match status" value="1"/>
</dbReference>
<keyword evidence="2" id="KW-0413">Isomerase</keyword>
<dbReference type="PANTHER" id="PTHR43734">
    <property type="entry name" value="PHYTOENE DESATURASE"/>
    <property type="match status" value="1"/>
</dbReference>
<reference evidence="2 3" key="1">
    <citation type="submission" date="2023-07" db="EMBL/GenBank/DDBJ databases">
        <title>Sequencing the genomes of 1000 actinobacteria strains.</title>
        <authorList>
            <person name="Klenk H.-P."/>
        </authorList>
    </citation>
    <scope>NUCLEOTIDE SEQUENCE [LARGE SCALE GENOMIC DNA]</scope>
    <source>
        <strain evidence="2 3">DSM 19426</strain>
    </source>
</reference>
<dbReference type="Proteomes" id="UP001183648">
    <property type="component" value="Unassembled WGS sequence"/>
</dbReference>
<dbReference type="GO" id="GO:0008767">
    <property type="term" value="F:UDP-galactopyranose mutase activity"/>
    <property type="evidence" value="ECO:0007669"/>
    <property type="project" value="UniProtKB-EC"/>
</dbReference>
<keyword evidence="3" id="KW-1185">Reference proteome</keyword>
<feature type="domain" description="Amine oxidase" evidence="1">
    <location>
        <begin position="12"/>
        <end position="414"/>
    </location>
</feature>
<accession>A0ABU2BRQ0</accession>
<organism evidence="2 3">
    <name type="scientific">Nocardioides marmoribigeumensis</name>
    <dbReference type="NCBI Taxonomy" id="433649"/>
    <lineage>
        <taxon>Bacteria</taxon>
        <taxon>Bacillati</taxon>
        <taxon>Actinomycetota</taxon>
        <taxon>Actinomycetes</taxon>
        <taxon>Propionibacteriales</taxon>
        <taxon>Nocardioidaceae</taxon>
        <taxon>Nocardioides</taxon>
    </lineage>
</organism>
<evidence type="ECO:0000313" key="2">
    <source>
        <dbReference type="EMBL" id="MDR7361302.1"/>
    </source>
</evidence>
<sequence>MARVAVVGGGLGGCASAARLAKLGHEVTLVEALPSLGGAIGVTRQDGFEWDTGPATTALPAVLRDLFRKSGRPLERELDLVPVQPMREHRFVDGTRVVLPSGSRSEQIQAIDEGLGAGTGRQWADYVHSQAERWDLLRRDYLERPWSPTGASRETQDLLRSRLMMHKAVTRAFKDKRLQTLAWHHAVQGGHDPRNVPAWFGILDYVEQTFGTWTFPGGFGRLAELLTKRLGERGVAVMTGTTAKDLAMGPQGPQAVETTSGTVDCDKVVVAVDPRRLPALREHVDRSMPALPPAVCHVGLAQEVPDMPHEIVVHDEYVISVRTDGRAPAGKSAWTLIGRGKLSEDLVMALARKRIDLRDLVETRVDLSPRQLVEQWSGSPAGVLWQGRATVTDRLSVETPLPGVYAAGAHTGGGGWVPFVGLTAAVVADAIGPA</sequence>